<proteinExistence type="predicted"/>
<dbReference type="InterPro" id="IPR003644">
    <property type="entry name" value="Calx_beta"/>
</dbReference>
<keyword evidence="4" id="KW-0677">Repeat</keyword>
<feature type="domain" description="Calx-beta" evidence="7">
    <location>
        <begin position="237"/>
        <end position="337"/>
    </location>
</feature>
<gene>
    <name evidence="8" type="ORF">PJF56_04780</name>
</gene>
<reference evidence="8 9" key="1">
    <citation type="submission" date="2023-01" db="EMBL/GenBank/DDBJ databases">
        <title>Novel diversity within Roseofilum (Cyanobacteria; Desertifilaceae) from marine benthic mats with descriptions of four novel species.</title>
        <authorList>
            <person name="Wang Y."/>
            <person name="Berthold D.E."/>
            <person name="Hu J."/>
            <person name="Lefler F.W."/>
            <person name="Laughinghouse H.D. IV."/>
        </authorList>
    </citation>
    <scope>NUCLEOTIDE SEQUENCE [LARGE SCALE GENOMIC DNA]</scope>
    <source>
        <strain evidence="8 9">BLCC-M91</strain>
    </source>
</reference>
<dbReference type="PANTHER" id="PTHR38340:SF1">
    <property type="entry name" value="S-LAYER PROTEIN"/>
    <property type="match status" value="1"/>
</dbReference>
<evidence type="ECO:0000256" key="3">
    <source>
        <dbReference type="ARBA" id="ARBA00022729"/>
    </source>
</evidence>
<dbReference type="InterPro" id="IPR011050">
    <property type="entry name" value="Pectin_lyase_fold/virulence"/>
</dbReference>
<dbReference type="SMART" id="SM00237">
    <property type="entry name" value="Calx_beta"/>
    <property type="match status" value="1"/>
</dbReference>
<evidence type="ECO:0000256" key="5">
    <source>
        <dbReference type="ARBA" id="ARBA00022837"/>
    </source>
</evidence>
<evidence type="ECO:0000256" key="2">
    <source>
        <dbReference type="ARBA" id="ARBA00022525"/>
    </source>
</evidence>
<dbReference type="InterPro" id="IPR018511">
    <property type="entry name" value="Hemolysin-typ_Ca-bd_CS"/>
</dbReference>
<feature type="region of interest" description="Disordered" evidence="6">
    <location>
        <begin position="220"/>
        <end position="248"/>
    </location>
</feature>
<dbReference type="InterPro" id="IPR050557">
    <property type="entry name" value="RTX_toxin/Mannuronan_C5-epim"/>
</dbReference>
<dbReference type="InterPro" id="IPR001343">
    <property type="entry name" value="Hemolysn_Ca-bd"/>
</dbReference>
<name>A0ABT7BG67_9CYAN</name>
<dbReference type="InterPro" id="IPR011049">
    <property type="entry name" value="Serralysin-like_metalloprot_C"/>
</dbReference>
<dbReference type="Gene3D" id="2.150.10.10">
    <property type="entry name" value="Serralysin-like metalloprotease, C-terminal"/>
    <property type="match status" value="2"/>
</dbReference>
<feature type="compositionally biased region" description="Pro residues" evidence="6">
    <location>
        <begin position="223"/>
        <end position="246"/>
    </location>
</feature>
<comment type="caution">
    <text evidence="8">The sequence shown here is derived from an EMBL/GenBank/DDBJ whole genome shotgun (WGS) entry which is preliminary data.</text>
</comment>
<dbReference type="InterPro" id="IPR006626">
    <property type="entry name" value="PbH1"/>
</dbReference>
<evidence type="ECO:0000256" key="6">
    <source>
        <dbReference type="SAM" id="MobiDB-lite"/>
    </source>
</evidence>
<keyword evidence="2" id="KW-0964">Secreted</keyword>
<comment type="subcellular location">
    <subcellularLocation>
        <location evidence="1">Secreted</location>
    </subcellularLocation>
</comment>
<evidence type="ECO:0000313" key="8">
    <source>
        <dbReference type="EMBL" id="MDJ1178173.1"/>
    </source>
</evidence>
<keyword evidence="3" id="KW-0732">Signal</keyword>
<dbReference type="SUPFAM" id="SSF51126">
    <property type="entry name" value="Pectin lyase-like"/>
    <property type="match status" value="1"/>
</dbReference>
<dbReference type="PANTHER" id="PTHR38340">
    <property type="entry name" value="S-LAYER PROTEIN"/>
    <property type="match status" value="1"/>
</dbReference>
<dbReference type="Pfam" id="PF00353">
    <property type="entry name" value="HemolysinCabind"/>
    <property type="match status" value="2"/>
</dbReference>
<dbReference type="SMART" id="SM00710">
    <property type="entry name" value="PbH1"/>
    <property type="match status" value="5"/>
</dbReference>
<dbReference type="EMBL" id="JAQPOK010000036">
    <property type="protein sequence ID" value="MDJ1178173.1"/>
    <property type="molecule type" value="Genomic_DNA"/>
</dbReference>
<dbReference type="SUPFAM" id="SSF141072">
    <property type="entry name" value="CalX-like"/>
    <property type="match status" value="1"/>
</dbReference>
<dbReference type="PROSITE" id="PS00330">
    <property type="entry name" value="HEMOLYSIN_CALCIUM"/>
    <property type="match status" value="1"/>
</dbReference>
<sequence length="731" mass="75012">MAVINGMPGNNFIVGTPASDQIFLLAGNDTVFSQQGGDLIFGNFGNDLLSGNENNDSIFGEQGNDILIGNQDEDLMNGNQGNDTLYGGQGNDILYGGQDSDLVFGDRGNDVLHGDLGADGLIGGDGQDIFVMGRRNVFGQPPTTGGPLISDADIADDFVDGQDLLGLEPGLAFEHLSITAGTGPYTGTTVIQDLVTSNYLMILPGVNPNQITEADFTTNLNPIPVPTPPPTPTPTPTPTPIPPPQPSTVSVEATTNIAVEGDPATNGIFTLTRTGGSTEAALTVNYTVQGTAENGTRYQLLNNSVTIPAGAATVELPVVPINNDIPDGVQDVSITLSNSGFYIVGTPNTAQVKILEDDWVYVDDNWATLADGTAVDPDGDGPLTEGDGIIGINAFAQIQGGINRVSVTPTGSLVQVLPGMYIPGQVININKPVQLLGPNANQGLGAARNPEATIGGAGGFVEFDRAGSPAGPIIINGFEFTSDGVAETPVMNLRDPGSEVIIRSNTFTNLIEDGIFRTLNSPNPQGFGTLTVQDNQFDGITGNGKRAMFIYEVDTVNIVNNAVNNIGNPGEDAPGILLDTIGSANISGNRLNTVRQQGIQVAGVRAGGGTVTIENNQLENINTNNGATDGAIRLRESPFGATLSNAGSIVVQNNQVTGSNNGLAIRPGANLGTGGFLTVTNNGFAVNGGTFSILHNGTGTLNAGGNFSDTIGGTALTAANVGGTSAGSVVL</sequence>
<dbReference type="Proteomes" id="UP001231370">
    <property type="component" value="Unassembled WGS sequence"/>
</dbReference>
<dbReference type="InterPro" id="IPR038081">
    <property type="entry name" value="CalX-like_sf"/>
</dbReference>
<evidence type="ECO:0000256" key="1">
    <source>
        <dbReference type="ARBA" id="ARBA00004613"/>
    </source>
</evidence>
<accession>A0ABT7BG67</accession>
<dbReference type="RefSeq" id="WP_283761495.1">
    <property type="nucleotide sequence ID" value="NZ_JAQPOK010000036.1"/>
</dbReference>
<evidence type="ECO:0000256" key="4">
    <source>
        <dbReference type="ARBA" id="ARBA00022737"/>
    </source>
</evidence>
<dbReference type="Gene3D" id="2.60.40.2030">
    <property type="match status" value="1"/>
</dbReference>
<evidence type="ECO:0000313" key="9">
    <source>
        <dbReference type="Proteomes" id="UP001231370"/>
    </source>
</evidence>
<dbReference type="PRINTS" id="PR00313">
    <property type="entry name" value="CABNDNGRPT"/>
</dbReference>
<dbReference type="Pfam" id="PF03160">
    <property type="entry name" value="Calx-beta"/>
    <property type="match status" value="1"/>
</dbReference>
<protein>
    <recommendedName>
        <fullName evidence="7">Calx-beta domain-containing protein</fullName>
    </recommendedName>
</protein>
<organism evidence="8 9">
    <name type="scientific">Roseofilum halophilum BLCC-M91</name>
    <dbReference type="NCBI Taxonomy" id="3022259"/>
    <lineage>
        <taxon>Bacteria</taxon>
        <taxon>Bacillati</taxon>
        <taxon>Cyanobacteriota</taxon>
        <taxon>Cyanophyceae</taxon>
        <taxon>Desertifilales</taxon>
        <taxon>Desertifilaceae</taxon>
        <taxon>Roseofilum</taxon>
        <taxon>Roseofilum halophilum</taxon>
    </lineage>
</organism>
<keyword evidence="5" id="KW-0106">Calcium</keyword>
<keyword evidence="9" id="KW-1185">Reference proteome</keyword>
<dbReference type="SUPFAM" id="SSF51120">
    <property type="entry name" value="beta-Roll"/>
    <property type="match status" value="1"/>
</dbReference>
<evidence type="ECO:0000259" key="7">
    <source>
        <dbReference type="SMART" id="SM00237"/>
    </source>
</evidence>